<dbReference type="PATRIC" id="fig|52.7.peg.4128"/>
<dbReference type="OrthoDB" id="535891at2"/>
<evidence type="ECO:0000313" key="3">
    <source>
        <dbReference type="Proteomes" id="UP000067626"/>
    </source>
</evidence>
<proteinExistence type="predicted"/>
<dbReference type="Pfam" id="PF20248">
    <property type="entry name" value="DUF6603"/>
    <property type="match status" value="1"/>
</dbReference>
<dbReference type="Proteomes" id="UP000067626">
    <property type="component" value="Chromosome"/>
</dbReference>
<sequence length="771" mass="82596">MTSSKSLKDLTNADLLPAPIHQSLALDAQAPVPVTWLKTIKQVIEGPPDQPISWIPLQKSLGPFDFEQVGLQLHDDETLWVYVDGSFAAYGFSVTPKGLAVSSPIHDLSPAVHLDGFGVAYKNDALTLGLALQRAQRTDADGNATTEYDGTGAIQFTVGKSAVGLSIIGSWASYEGTPALFLYGVVAVPIAFPPFFDIKAVSLGFGFNNSLSVPPIDKVTEFPLVAEAIDGTMQQVDAKGSNMASILSSELDSLASYIKPVPGAGFLAVGLKFSAFRVIDGFVLLSADLGAHTFEIDVLGVADLVVPYVEGKRKVSPLIEMRMLLEASFAPFDGYFGIIAELDPSSYVFMKSCHITGGFASYVWFAQEHAGDFVITLGGYHPRYVVPSHYPTVPRLGVDWQIDKFTHLKGDLYYALCAHAMMAGGYAEIHFDCAGVYADFKVGADFLISWQPYYYDIDVGIDLRGGVDFVGPIDVGASIHLWGPDFGGYASVRVLFITITVSFGDQSSIYPLAVDWDAFQDNLPDDDGMCSLAVSTGLRQQVTDTDGETPVYVIDPKAFAISASSAIPTKTATCGPDDTPIDLQGACTNFGIPAMAVASGDLLVSQKLTITYGDDATPAEDRFAFTPVERKSPTSLWGQPHTVPGHDDRIMTPDVNDPEFVTENGHDTLGGFSIVPAKAPKPGMTALLDASVLQYDTLLRRDVYQWQPLAAWVDSGEGDTQRRDDIAASLGPSTTRDQILGAMGFDPAADVQVDPQAIATSFVIAPAVHAH</sequence>
<feature type="domain" description="DUF6603" evidence="1">
    <location>
        <begin position="57"/>
        <end position="563"/>
    </location>
</feature>
<dbReference type="STRING" id="52.CMC5_037520"/>
<organism evidence="2 3">
    <name type="scientific">Chondromyces crocatus</name>
    <dbReference type="NCBI Taxonomy" id="52"/>
    <lineage>
        <taxon>Bacteria</taxon>
        <taxon>Pseudomonadati</taxon>
        <taxon>Myxococcota</taxon>
        <taxon>Polyangia</taxon>
        <taxon>Polyangiales</taxon>
        <taxon>Polyangiaceae</taxon>
        <taxon>Chondromyces</taxon>
    </lineage>
</organism>
<keyword evidence="3" id="KW-1185">Reference proteome</keyword>
<evidence type="ECO:0000313" key="2">
    <source>
        <dbReference type="EMBL" id="AKT39603.1"/>
    </source>
</evidence>
<evidence type="ECO:0000259" key="1">
    <source>
        <dbReference type="Pfam" id="PF20248"/>
    </source>
</evidence>
<dbReference type="InterPro" id="IPR046538">
    <property type="entry name" value="DUF6603"/>
</dbReference>
<dbReference type="KEGG" id="ccro:CMC5_037520"/>
<gene>
    <name evidence="2" type="ORF">CMC5_037520</name>
</gene>
<dbReference type="AlphaFoldDB" id="A0A0K1EGA3"/>
<dbReference type="RefSeq" id="WP_050431662.1">
    <property type="nucleotide sequence ID" value="NZ_CP012159.1"/>
</dbReference>
<reference evidence="2 3" key="1">
    <citation type="submission" date="2015-07" db="EMBL/GenBank/DDBJ databases">
        <title>Genome analysis of myxobacterium Chondromyces crocatus Cm c5 reveals a high potential for natural compound synthesis and the genetic basis for the loss of fruiting body formation.</title>
        <authorList>
            <person name="Zaburannyi N."/>
            <person name="Bunk B."/>
            <person name="Maier J."/>
            <person name="Overmann J."/>
            <person name="Mueller R."/>
        </authorList>
    </citation>
    <scope>NUCLEOTIDE SEQUENCE [LARGE SCALE GENOMIC DNA]</scope>
    <source>
        <strain evidence="2 3">Cm c5</strain>
    </source>
</reference>
<name>A0A0K1EGA3_CHOCO</name>
<dbReference type="EMBL" id="CP012159">
    <property type="protein sequence ID" value="AKT39603.1"/>
    <property type="molecule type" value="Genomic_DNA"/>
</dbReference>
<accession>A0A0K1EGA3</accession>
<protein>
    <recommendedName>
        <fullName evidence="1">DUF6603 domain-containing protein</fullName>
    </recommendedName>
</protein>